<dbReference type="Gene3D" id="3.10.110.10">
    <property type="entry name" value="Ubiquitin Conjugating Enzyme"/>
    <property type="match status" value="1"/>
</dbReference>
<dbReference type="AlphaFoldDB" id="A0A667XEN2"/>
<dbReference type="PANTHER" id="PTHR23306">
    <property type="entry name" value="TUMOR SUSCEPTIBILITY GENE 101 PROTEIN-RELATED"/>
    <property type="match status" value="1"/>
</dbReference>
<accession>A0A667XEN2</accession>
<dbReference type="InterPro" id="IPR008883">
    <property type="entry name" value="UEV_N"/>
</dbReference>
<sequence length="95" mass="11044">MTTYESVDVIKKMLPKTYLQRKHVAHEIYVALTHYKYLEPIMDKYVFNDGSVKKLMSLSGTIPVLYNDKTYNIPVCLWLEETHPGDGDPGRKTHQ</sequence>
<feature type="domain" description="UEV" evidence="1">
    <location>
        <begin position="5"/>
        <end position="95"/>
    </location>
</feature>
<evidence type="ECO:0000313" key="2">
    <source>
        <dbReference type="Ensembl" id="ENSMMDP00005007486.1"/>
    </source>
</evidence>
<name>A0A667XEN2_9TELE</name>
<protein>
    <recommendedName>
        <fullName evidence="1">UEV domain-containing protein</fullName>
    </recommendedName>
</protein>
<dbReference type="GeneTree" id="ENSGT00940000153903"/>
<evidence type="ECO:0000259" key="1">
    <source>
        <dbReference type="PROSITE" id="PS51322"/>
    </source>
</evidence>
<evidence type="ECO:0000313" key="3">
    <source>
        <dbReference type="Proteomes" id="UP000472263"/>
    </source>
</evidence>
<dbReference type="InterPro" id="IPR052070">
    <property type="entry name" value="ESCRT-I_UEV_domain"/>
</dbReference>
<dbReference type="Proteomes" id="UP000472263">
    <property type="component" value="Chromosome 6"/>
</dbReference>
<dbReference type="InterPro" id="IPR016135">
    <property type="entry name" value="UBQ-conjugating_enzyme/RWD"/>
</dbReference>
<dbReference type="CDD" id="cd11685">
    <property type="entry name" value="UEV_TSG101-like"/>
    <property type="match status" value="1"/>
</dbReference>
<proteinExistence type="predicted"/>
<reference evidence="2" key="1">
    <citation type="submission" date="2019-06" db="EMBL/GenBank/DDBJ databases">
        <authorList>
            <consortium name="Wellcome Sanger Institute Data Sharing"/>
        </authorList>
    </citation>
    <scope>NUCLEOTIDE SEQUENCE [LARGE SCALE GENOMIC DNA]</scope>
</reference>
<dbReference type="GO" id="GO:0043130">
    <property type="term" value="F:ubiquitin binding"/>
    <property type="evidence" value="ECO:0007669"/>
    <property type="project" value="TreeGrafter"/>
</dbReference>
<organism evidence="2 3">
    <name type="scientific">Myripristis murdjan</name>
    <name type="common">pinecone soldierfish</name>
    <dbReference type="NCBI Taxonomy" id="586833"/>
    <lineage>
        <taxon>Eukaryota</taxon>
        <taxon>Metazoa</taxon>
        <taxon>Chordata</taxon>
        <taxon>Craniata</taxon>
        <taxon>Vertebrata</taxon>
        <taxon>Euteleostomi</taxon>
        <taxon>Actinopterygii</taxon>
        <taxon>Neopterygii</taxon>
        <taxon>Teleostei</taxon>
        <taxon>Neoteleostei</taxon>
        <taxon>Acanthomorphata</taxon>
        <taxon>Holocentriformes</taxon>
        <taxon>Holocentridae</taxon>
        <taxon>Myripristis</taxon>
    </lineage>
</organism>
<reference evidence="2" key="3">
    <citation type="submission" date="2025-09" db="UniProtKB">
        <authorList>
            <consortium name="Ensembl"/>
        </authorList>
    </citation>
    <scope>IDENTIFICATION</scope>
</reference>
<reference evidence="2" key="2">
    <citation type="submission" date="2025-08" db="UniProtKB">
        <authorList>
            <consortium name="Ensembl"/>
        </authorList>
    </citation>
    <scope>IDENTIFICATION</scope>
</reference>
<dbReference type="Ensembl" id="ENSMMDT00005007691.1">
    <property type="protein sequence ID" value="ENSMMDP00005007486.1"/>
    <property type="gene ID" value="ENSMMDG00005004074.1"/>
</dbReference>
<dbReference type="SUPFAM" id="SSF54495">
    <property type="entry name" value="UBC-like"/>
    <property type="match status" value="1"/>
</dbReference>
<dbReference type="PROSITE" id="PS51322">
    <property type="entry name" value="UEV"/>
    <property type="match status" value="1"/>
</dbReference>
<dbReference type="Pfam" id="PF05743">
    <property type="entry name" value="UEV"/>
    <property type="match status" value="1"/>
</dbReference>
<dbReference type="PANTHER" id="PTHR23306:SF25">
    <property type="entry name" value="TUMOR SUSCEPTIBILITY GENE 101 PROTEIN"/>
    <property type="match status" value="1"/>
</dbReference>
<dbReference type="InParanoid" id="A0A667XEN2"/>
<dbReference type="GO" id="GO:0015031">
    <property type="term" value="P:protein transport"/>
    <property type="evidence" value="ECO:0007669"/>
    <property type="project" value="InterPro"/>
</dbReference>
<dbReference type="GO" id="GO:0008333">
    <property type="term" value="P:endosome to lysosome transport"/>
    <property type="evidence" value="ECO:0007669"/>
    <property type="project" value="TreeGrafter"/>
</dbReference>
<dbReference type="GO" id="GO:0000813">
    <property type="term" value="C:ESCRT I complex"/>
    <property type="evidence" value="ECO:0007669"/>
    <property type="project" value="TreeGrafter"/>
</dbReference>
<keyword evidence="3" id="KW-1185">Reference proteome</keyword>